<dbReference type="InterPro" id="IPR044977">
    <property type="entry name" value="RLT1-3"/>
</dbReference>
<dbReference type="SUPFAM" id="SSF46689">
    <property type="entry name" value="Homeodomain-like"/>
    <property type="match status" value="1"/>
</dbReference>
<feature type="compositionally biased region" description="Basic residues" evidence="6">
    <location>
        <begin position="1655"/>
        <end position="1671"/>
    </location>
</feature>
<comment type="caution">
    <text evidence="10">The sequence shown here is derived from an EMBL/GenBank/DDBJ whole genome shotgun (WGS) entry which is preliminary data.</text>
</comment>
<feature type="compositionally biased region" description="Polar residues" evidence="6">
    <location>
        <begin position="1088"/>
        <end position="1102"/>
    </location>
</feature>
<name>A0AAX6E1V3_IRIPA</name>
<feature type="compositionally biased region" description="Acidic residues" evidence="6">
    <location>
        <begin position="875"/>
        <end position="908"/>
    </location>
</feature>
<dbReference type="PROSITE" id="PS50071">
    <property type="entry name" value="HOMEOBOX_2"/>
    <property type="match status" value="1"/>
</dbReference>
<evidence type="ECO:0000256" key="6">
    <source>
        <dbReference type="SAM" id="MobiDB-lite"/>
    </source>
</evidence>
<evidence type="ECO:0000256" key="2">
    <source>
        <dbReference type="ARBA" id="ARBA00023163"/>
    </source>
</evidence>
<dbReference type="SMART" id="SM00571">
    <property type="entry name" value="DDT"/>
    <property type="match status" value="1"/>
</dbReference>
<dbReference type="Pfam" id="PF15613">
    <property type="entry name" value="WSD"/>
    <property type="match status" value="1"/>
</dbReference>
<feature type="compositionally biased region" description="Acidic residues" evidence="6">
    <location>
        <begin position="1727"/>
        <end position="1742"/>
    </location>
</feature>
<reference evidence="10" key="1">
    <citation type="journal article" date="2023" name="GigaByte">
        <title>Genome assembly of the bearded iris, Iris pallida Lam.</title>
        <authorList>
            <person name="Bruccoleri R.E."/>
            <person name="Oakeley E.J."/>
            <person name="Faust A.M.E."/>
            <person name="Altorfer M."/>
            <person name="Dessus-Babus S."/>
            <person name="Burckhardt D."/>
            <person name="Oertli M."/>
            <person name="Naumann U."/>
            <person name="Petersen F."/>
            <person name="Wong J."/>
        </authorList>
    </citation>
    <scope>NUCLEOTIDE SEQUENCE</scope>
    <source>
        <strain evidence="10">GSM-AAB239-AS_SAM_17_03QT</strain>
    </source>
</reference>
<dbReference type="SMART" id="SM00389">
    <property type="entry name" value="HOX"/>
    <property type="match status" value="1"/>
</dbReference>
<feature type="compositionally biased region" description="Acidic residues" evidence="6">
    <location>
        <begin position="1770"/>
        <end position="1785"/>
    </location>
</feature>
<keyword evidence="2" id="KW-0804">Transcription</keyword>
<dbReference type="InterPro" id="IPR018501">
    <property type="entry name" value="DDT_dom"/>
</dbReference>
<evidence type="ECO:0000313" key="10">
    <source>
        <dbReference type="EMBL" id="KAJ6798077.1"/>
    </source>
</evidence>
<feature type="domain" description="DDT" evidence="8">
    <location>
        <begin position="595"/>
        <end position="654"/>
    </location>
</feature>
<feature type="region of interest" description="Disordered" evidence="6">
    <location>
        <begin position="1"/>
        <end position="42"/>
    </location>
</feature>
<keyword evidence="4 5" id="KW-0371">Homeobox</keyword>
<evidence type="ECO:0000256" key="1">
    <source>
        <dbReference type="ARBA" id="ARBA00004123"/>
    </source>
</evidence>
<feature type="compositionally biased region" description="Basic and acidic residues" evidence="6">
    <location>
        <begin position="1786"/>
        <end position="1795"/>
    </location>
</feature>
<dbReference type="PANTHER" id="PTHR36968">
    <property type="entry name" value="HOMEOBOX-DDT DOMAIN PROTEIN RLT2"/>
    <property type="match status" value="1"/>
</dbReference>
<dbReference type="GO" id="GO:0003677">
    <property type="term" value="F:DNA binding"/>
    <property type="evidence" value="ECO:0007669"/>
    <property type="project" value="UniProtKB-UniRule"/>
</dbReference>
<keyword evidence="11" id="KW-1185">Reference proteome</keyword>
<feature type="domain" description="Homeobox" evidence="7">
    <location>
        <begin position="31"/>
        <end position="91"/>
    </location>
</feature>
<dbReference type="InterPro" id="IPR001356">
    <property type="entry name" value="HD"/>
</dbReference>
<feature type="compositionally biased region" description="Basic residues" evidence="6">
    <location>
        <begin position="1605"/>
        <end position="1625"/>
    </location>
</feature>
<dbReference type="GO" id="GO:0005634">
    <property type="term" value="C:nucleus"/>
    <property type="evidence" value="ECO:0007669"/>
    <property type="project" value="UniProtKB-SubCell"/>
</dbReference>
<feature type="compositionally biased region" description="Acidic residues" evidence="6">
    <location>
        <begin position="1796"/>
        <end position="1833"/>
    </location>
</feature>
<dbReference type="Pfam" id="PF05066">
    <property type="entry name" value="HARE-HTH"/>
    <property type="match status" value="1"/>
</dbReference>
<feature type="region of interest" description="Disordered" evidence="6">
    <location>
        <begin position="440"/>
        <end position="475"/>
    </location>
</feature>
<feature type="region of interest" description="Disordered" evidence="6">
    <location>
        <begin position="1594"/>
        <end position="1628"/>
    </location>
</feature>
<evidence type="ECO:0000259" key="9">
    <source>
        <dbReference type="PROSITE" id="PS51913"/>
    </source>
</evidence>
<dbReference type="Gene3D" id="1.10.10.60">
    <property type="entry name" value="Homeodomain-like"/>
    <property type="match status" value="1"/>
</dbReference>
<dbReference type="Pfam" id="PF00046">
    <property type="entry name" value="Homeodomain"/>
    <property type="match status" value="1"/>
</dbReference>
<feature type="region of interest" description="Disordered" evidence="6">
    <location>
        <begin position="969"/>
        <end position="1000"/>
    </location>
</feature>
<keyword evidence="3 4" id="KW-0539">Nucleus</keyword>
<evidence type="ECO:0000256" key="4">
    <source>
        <dbReference type="PROSITE-ProRule" id="PRU00108"/>
    </source>
</evidence>
<gene>
    <name evidence="10" type="ORF">M6B38_213175</name>
</gene>
<dbReference type="Pfam" id="PF02791">
    <property type="entry name" value="DDT"/>
    <property type="match status" value="1"/>
</dbReference>
<evidence type="ECO:0000259" key="8">
    <source>
        <dbReference type="PROSITE" id="PS50827"/>
    </source>
</evidence>
<feature type="compositionally biased region" description="Low complexity" evidence="6">
    <location>
        <begin position="17"/>
        <end position="32"/>
    </location>
</feature>
<protein>
    <submittedName>
        <fullName evidence="10">Homeobox-DDT domain protein RLT2 isoform X1</fullName>
    </submittedName>
</protein>
<proteinExistence type="predicted"/>
<feature type="domain" description="HTH HARE-type" evidence="9">
    <location>
        <begin position="777"/>
        <end position="846"/>
    </location>
</feature>
<dbReference type="PROSITE" id="PS50827">
    <property type="entry name" value="DDT"/>
    <property type="match status" value="1"/>
</dbReference>
<evidence type="ECO:0000259" key="7">
    <source>
        <dbReference type="PROSITE" id="PS50071"/>
    </source>
</evidence>
<dbReference type="InterPro" id="IPR007759">
    <property type="entry name" value="Asxl_HARE-HTH"/>
</dbReference>
<accession>A0AAX6E1V3</accession>
<reference evidence="10" key="2">
    <citation type="submission" date="2023-04" db="EMBL/GenBank/DDBJ databases">
        <authorList>
            <person name="Bruccoleri R.E."/>
            <person name="Oakeley E.J."/>
            <person name="Faust A.-M."/>
            <person name="Dessus-Babus S."/>
            <person name="Altorfer M."/>
            <person name="Burckhardt D."/>
            <person name="Oertli M."/>
            <person name="Naumann U."/>
            <person name="Petersen F."/>
            <person name="Wong J."/>
        </authorList>
    </citation>
    <scope>NUCLEOTIDE SEQUENCE</scope>
    <source>
        <strain evidence="10">GSM-AAB239-AS_SAM_17_03QT</strain>
        <tissue evidence="10">Leaf</tissue>
    </source>
</reference>
<feature type="region of interest" description="Disordered" evidence="6">
    <location>
        <begin position="875"/>
        <end position="913"/>
    </location>
</feature>
<dbReference type="Proteomes" id="UP001140949">
    <property type="component" value="Unassembled WGS sequence"/>
</dbReference>
<dbReference type="PROSITE" id="PS51913">
    <property type="entry name" value="HTH_HARE"/>
    <property type="match status" value="1"/>
</dbReference>
<organism evidence="10 11">
    <name type="scientific">Iris pallida</name>
    <name type="common">Sweet iris</name>
    <dbReference type="NCBI Taxonomy" id="29817"/>
    <lineage>
        <taxon>Eukaryota</taxon>
        <taxon>Viridiplantae</taxon>
        <taxon>Streptophyta</taxon>
        <taxon>Embryophyta</taxon>
        <taxon>Tracheophyta</taxon>
        <taxon>Spermatophyta</taxon>
        <taxon>Magnoliopsida</taxon>
        <taxon>Liliopsida</taxon>
        <taxon>Asparagales</taxon>
        <taxon>Iridaceae</taxon>
        <taxon>Iridoideae</taxon>
        <taxon>Irideae</taxon>
        <taxon>Iris</taxon>
    </lineage>
</organism>
<dbReference type="GO" id="GO:0006357">
    <property type="term" value="P:regulation of transcription by RNA polymerase II"/>
    <property type="evidence" value="ECO:0007669"/>
    <property type="project" value="InterPro"/>
</dbReference>
<feature type="DNA-binding region" description="Homeobox" evidence="4">
    <location>
        <begin position="33"/>
        <end position="92"/>
    </location>
</feature>
<keyword evidence="4 5" id="KW-0238">DNA-binding</keyword>
<comment type="subcellular location">
    <subcellularLocation>
        <location evidence="1 4 5">Nucleus</location>
    </subcellularLocation>
</comment>
<feature type="compositionally biased region" description="Polar residues" evidence="6">
    <location>
        <begin position="969"/>
        <end position="992"/>
    </location>
</feature>
<evidence type="ECO:0000256" key="5">
    <source>
        <dbReference type="RuleBase" id="RU000682"/>
    </source>
</evidence>
<dbReference type="InterPro" id="IPR028942">
    <property type="entry name" value="WHIM1_dom"/>
</dbReference>
<dbReference type="PANTHER" id="PTHR36968:SF5">
    <property type="entry name" value="HOMEOBOX-DDT DOMAIN PROTEIN RLT2"/>
    <property type="match status" value="1"/>
</dbReference>
<feature type="region of interest" description="Disordered" evidence="6">
    <location>
        <begin position="86"/>
        <end position="130"/>
    </location>
</feature>
<dbReference type="InterPro" id="IPR028941">
    <property type="entry name" value="WHIM2_dom"/>
</dbReference>
<dbReference type="EMBL" id="JANAVB010040418">
    <property type="protein sequence ID" value="KAJ6798077.1"/>
    <property type="molecule type" value="Genomic_DNA"/>
</dbReference>
<dbReference type="CDD" id="cd00086">
    <property type="entry name" value="homeodomain"/>
    <property type="match status" value="1"/>
</dbReference>
<dbReference type="InterPro" id="IPR009057">
    <property type="entry name" value="Homeodomain-like_sf"/>
</dbReference>
<sequence>MEVSGDGDANPPPESWEATPDAAAATAAAAEAKPPKRKMKSPYQLEVLEQTYAVEMYPSEALRAELSAKIGLTDRQLQMWFCHRRLKDKKGPPPAKKAKTEETRTPPPPPVKGSVMPASDVIGGSSSGEPRKVAARAARMEASGSAGRRCYEPPLLVPPQMMAPVPVASLGGQLSMAELRVIASVEAQLGEALREDGPILGVEFEPLPPGAFGAPIVTPPPKQPMRSFNGKLYERHDAKSIKTSAFLPSMEHCFMPSSSNGKRKSAVGEAHVVHPQAGSRPLHEYQFLPEQPSVRAETYERESHFHDSPVVAPNPRVSSLPRGGKYLHGDDQVSPAYTFQCQTPSIGNLSQHGKQQMFSPGPTEYENVANTVADAQFGVHQAVGSENPCLSSDRGILHEEEASLVERKRKNEEARIAKEVEAHEKRIRKELEKQDIMRRKREEQMRREMERHDRERRKEEERLMREKQREEERFQREQRREIERREKYLQKESLRVEKMKQKEELRREKEAARLKAANERATARKLAREYMELVEDERLELMELAVSSKGLSSVVSLDSETLQQLDMFRDRLSAFPPKSVQLKRPFAIYPWIESEENISNLFMVWKFLDTFADVLELWPLTLDEFLQALHDYDSKLLGEIHVSLLKSIIKDIEDVARTPAIGLGANQNCAANPGGGHPHIVERAYRWGFDIRSWQRHLNFLTWPEILRQFAISAGFGPQLKKRNMEGAYFRDENEGNDGKDVISTLRNGVAAENAVALMHEKGYSHRRKSRHRLTPGTVKFAAYHVLSLEGSRGLTILEVADKIQKSGLRDLTTSKTPEASIAAALSRDTKLFERTAPSTYCVRPAYRKDPADADAILSAAREKIQVFQNVISDSEEVEKDVEDTDDVERDEDSECDGADDPEVDDTNTEAKSNKNVVFGNEIKHARPSSSVYCEKGEVLGDVVGVTPRSGSNVDKTFSVIPSGNSNLASVSGAHQTPEMSPNFSGISTADVNGTEIDDSNLGEPWVQSLADGDYYELSTKERLDALVALIGVAIEGNSIRVILEERLEAASALKKQMWADAQLDKRRSKEDYINKLQYSSVVDPKSEASQKNAAIEGSQTPPDVIDNNKYTDGNPITDGNDQNDQQFQIHVNNMSAERNPLGQDFPINADSTPLQQYAYVAERSRSQLKSHIGYKAEKLHVYRSLPLGQDRRRNRYWMFSTSASPNDRGSGRIFFESKDGFWRLIDSKEAFDSLLSVLDTRGVRESHLHSMLQRIESNFKEAVRRNNNHTNSTCTDGSLVRTETLVMASSPDCHMEVGSPNGTVCGLSSDIPEYSTSFKIELGRSEMERTAASKRYQSFIKWIWKECYNPSVLCAMKYGKKRCSELLLTCPFCYECYFVEGRHCPSCHKTFNIVHNVDAIFSDHVPTCELKRKLDPNSFNQVSDSSLPIGIQLLKAQLSLIEVSVPAEALQPLWTDSYRRAWGVKLLSSSSSEDLLQLVTLLEGAIKRECLSSNYETTSELLSSAKAGFLVEDIASVSGSVSVLPWVADSTAAVALRLLDLDASISYMLHQKLEPHKEKYTNNFITLPSRFTVVKNIQELGWGEIPDQDDYTRDARWLDPGSGRRGRGRGTRGRVGRPRGRGGRGLRALGSSSVAAIKEENISNYQKTTLKCTRGRTRGGRGRKRGRRTVTPRQRPEGRVPVAKQPRMGSSFSNIGATIKQDCSEDSLRSSEGNEWGLEQTGTPYVEDEDISVASASDDENGVASGEAYDDQASDYVIGYGQSRPAGVLDDDTEEEDEDEDEDEGVHIGRREMDGGDMDDEDEEDIGDEDGEEGNGADGNADEDDYSSEYSD</sequence>
<feature type="region of interest" description="Disordered" evidence="6">
    <location>
        <begin position="1655"/>
        <end position="1833"/>
    </location>
</feature>
<evidence type="ECO:0000313" key="11">
    <source>
        <dbReference type="Proteomes" id="UP001140949"/>
    </source>
</evidence>
<feature type="region of interest" description="Disordered" evidence="6">
    <location>
        <begin position="1085"/>
        <end position="1124"/>
    </location>
</feature>
<dbReference type="Pfam" id="PF15612">
    <property type="entry name" value="WHIM1"/>
    <property type="match status" value="1"/>
</dbReference>
<evidence type="ECO:0000256" key="3">
    <source>
        <dbReference type="ARBA" id="ARBA00023242"/>
    </source>
</evidence>